<evidence type="ECO:0000256" key="1">
    <source>
        <dbReference type="SAM" id="SignalP"/>
    </source>
</evidence>
<comment type="caution">
    <text evidence="2">The sequence shown here is derived from an EMBL/GenBank/DDBJ whole genome shotgun (WGS) entry which is preliminary data.</text>
</comment>
<feature type="chain" id="PRO_5040876047" evidence="1">
    <location>
        <begin position="21"/>
        <end position="141"/>
    </location>
</feature>
<proteinExistence type="predicted"/>
<feature type="signal peptide" evidence="1">
    <location>
        <begin position="1"/>
        <end position="20"/>
    </location>
</feature>
<protein>
    <submittedName>
        <fullName evidence="2">Uncharacterized protein</fullName>
    </submittedName>
</protein>
<dbReference type="EMBL" id="JANBOH010000167">
    <property type="protein sequence ID" value="KAJ1644418.1"/>
    <property type="molecule type" value="Genomic_DNA"/>
</dbReference>
<evidence type="ECO:0000313" key="2">
    <source>
        <dbReference type="EMBL" id="KAJ1644418.1"/>
    </source>
</evidence>
<keyword evidence="1" id="KW-0732">Signal</keyword>
<accession>A0A9W7XJE1</accession>
<gene>
    <name evidence="2" type="ORF">LPJ64_003909</name>
</gene>
<keyword evidence="3" id="KW-1185">Reference proteome</keyword>
<reference evidence="2" key="1">
    <citation type="submission" date="2022-07" db="EMBL/GenBank/DDBJ databases">
        <title>Phylogenomic reconstructions and comparative analyses of Kickxellomycotina fungi.</title>
        <authorList>
            <person name="Reynolds N.K."/>
            <person name="Stajich J.E."/>
            <person name="Barry K."/>
            <person name="Grigoriev I.V."/>
            <person name="Crous P."/>
            <person name="Smith M.E."/>
        </authorList>
    </citation>
    <scope>NUCLEOTIDE SEQUENCE</scope>
    <source>
        <strain evidence="2">NBRC 105413</strain>
    </source>
</reference>
<dbReference type="Proteomes" id="UP001145021">
    <property type="component" value="Unassembled WGS sequence"/>
</dbReference>
<name>A0A9W7XJE1_9FUNG</name>
<sequence length="141" mass="15217">MLIKILTALLLVATMNIAAAKEVTCPAFQSLSQVTYDNAQPQTQGNLTVRFADGTSRQTIDAYRNALVCRGAKIDAPDYNKLTLEGSTTAKFAKELSKSPDVTSLQYQSNTTDGESMSPLFTMSPMFPGMSPFDSNGNAYS</sequence>
<organism evidence="2 3">
    <name type="scientific">Coemansia asiatica</name>
    <dbReference type="NCBI Taxonomy" id="1052880"/>
    <lineage>
        <taxon>Eukaryota</taxon>
        <taxon>Fungi</taxon>
        <taxon>Fungi incertae sedis</taxon>
        <taxon>Zoopagomycota</taxon>
        <taxon>Kickxellomycotina</taxon>
        <taxon>Kickxellomycetes</taxon>
        <taxon>Kickxellales</taxon>
        <taxon>Kickxellaceae</taxon>
        <taxon>Coemansia</taxon>
    </lineage>
</organism>
<evidence type="ECO:0000313" key="3">
    <source>
        <dbReference type="Proteomes" id="UP001145021"/>
    </source>
</evidence>
<dbReference type="AlphaFoldDB" id="A0A9W7XJE1"/>